<organism evidence="2 3">
    <name type="scientific">Allacma fusca</name>
    <dbReference type="NCBI Taxonomy" id="39272"/>
    <lineage>
        <taxon>Eukaryota</taxon>
        <taxon>Metazoa</taxon>
        <taxon>Ecdysozoa</taxon>
        <taxon>Arthropoda</taxon>
        <taxon>Hexapoda</taxon>
        <taxon>Collembola</taxon>
        <taxon>Symphypleona</taxon>
        <taxon>Sminthuridae</taxon>
        <taxon>Allacma</taxon>
    </lineage>
</organism>
<dbReference type="Proteomes" id="UP000708208">
    <property type="component" value="Unassembled WGS sequence"/>
</dbReference>
<evidence type="ECO:0000313" key="3">
    <source>
        <dbReference type="Proteomes" id="UP000708208"/>
    </source>
</evidence>
<evidence type="ECO:0000313" key="2">
    <source>
        <dbReference type="EMBL" id="CAG7821080.1"/>
    </source>
</evidence>
<keyword evidence="3" id="KW-1185">Reference proteome</keyword>
<feature type="compositionally biased region" description="Polar residues" evidence="1">
    <location>
        <begin position="169"/>
        <end position="195"/>
    </location>
</feature>
<protein>
    <submittedName>
        <fullName evidence="2">Uncharacterized protein</fullName>
    </submittedName>
</protein>
<accession>A0A8J2PND2</accession>
<feature type="non-terminal residue" evidence="2">
    <location>
        <position position="231"/>
    </location>
</feature>
<evidence type="ECO:0000256" key="1">
    <source>
        <dbReference type="SAM" id="MobiDB-lite"/>
    </source>
</evidence>
<dbReference type="AlphaFoldDB" id="A0A8J2PND2"/>
<reference evidence="2" key="1">
    <citation type="submission" date="2021-06" db="EMBL/GenBank/DDBJ databases">
        <authorList>
            <person name="Hodson N. C."/>
            <person name="Mongue J. A."/>
            <person name="Jaron S. K."/>
        </authorList>
    </citation>
    <scope>NUCLEOTIDE SEQUENCE</scope>
</reference>
<feature type="region of interest" description="Disordered" evidence="1">
    <location>
        <begin position="128"/>
        <end position="231"/>
    </location>
</feature>
<feature type="region of interest" description="Disordered" evidence="1">
    <location>
        <begin position="52"/>
        <end position="72"/>
    </location>
</feature>
<gene>
    <name evidence="2" type="ORF">AFUS01_LOCUS31438</name>
</gene>
<dbReference type="EMBL" id="CAJVCH010499465">
    <property type="protein sequence ID" value="CAG7821080.1"/>
    <property type="molecule type" value="Genomic_DNA"/>
</dbReference>
<comment type="caution">
    <text evidence="2">The sequence shown here is derived from an EMBL/GenBank/DDBJ whole genome shotgun (WGS) entry which is preliminary data.</text>
</comment>
<proteinExistence type="predicted"/>
<feature type="compositionally biased region" description="Polar residues" evidence="1">
    <location>
        <begin position="89"/>
        <end position="100"/>
    </location>
</feature>
<sequence length="231" mass="24912">MNTDSMSIAGGDIERFWPRLSFDMTACQDIHEVGMCHGLCKNLVSLSQMSLNHQTTNGEGGHGSPNDENQMLRNGEIVPPLRQKDIEGSVSSEAKNNKQVIKSPCKPTSMGLPLPALSDESIFKIPKSPLSGSTITGSHRNKSKAKDQSDAEQETISIPPMKLLDLTPIRNNGSHPMGLETTSGSNANHSENSCENGRENPMSCVSPGNNVQSKGHRGCDHNHHFTNGNVS</sequence>
<name>A0A8J2PND2_9HEXA</name>
<feature type="region of interest" description="Disordered" evidence="1">
    <location>
        <begin position="88"/>
        <end position="107"/>
    </location>
</feature>